<protein>
    <submittedName>
        <fullName evidence="2">Uncharacterized protein</fullName>
    </submittedName>
</protein>
<feature type="transmembrane region" description="Helical" evidence="1">
    <location>
        <begin position="103"/>
        <end position="123"/>
    </location>
</feature>
<organism evidence="2 3">
    <name type="scientific">Rhodopseudomonas pseudopalustris</name>
    <dbReference type="NCBI Taxonomy" id="1513892"/>
    <lineage>
        <taxon>Bacteria</taxon>
        <taxon>Pseudomonadati</taxon>
        <taxon>Pseudomonadota</taxon>
        <taxon>Alphaproteobacteria</taxon>
        <taxon>Hyphomicrobiales</taxon>
        <taxon>Nitrobacteraceae</taxon>
        <taxon>Rhodopseudomonas</taxon>
    </lineage>
</organism>
<dbReference type="Proteomes" id="UP000199615">
    <property type="component" value="Unassembled WGS sequence"/>
</dbReference>
<dbReference type="EMBL" id="FODT01000001">
    <property type="protein sequence ID" value="SEO08548.1"/>
    <property type="molecule type" value="Genomic_DNA"/>
</dbReference>
<proteinExistence type="predicted"/>
<keyword evidence="1" id="KW-0472">Membrane</keyword>
<evidence type="ECO:0000313" key="3">
    <source>
        <dbReference type="Proteomes" id="UP000199615"/>
    </source>
</evidence>
<evidence type="ECO:0000313" key="2">
    <source>
        <dbReference type="EMBL" id="SEO08548.1"/>
    </source>
</evidence>
<keyword evidence="1" id="KW-1133">Transmembrane helix</keyword>
<name>A0A1H8LUI1_9BRAD</name>
<keyword evidence="1" id="KW-0812">Transmembrane</keyword>
<reference evidence="3" key="1">
    <citation type="submission" date="2016-10" db="EMBL/GenBank/DDBJ databases">
        <authorList>
            <person name="Varghese N."/>
            <person name="Submissions S."/>
        </authorList>
    </citation>
    <scope>NUCLEOTIDE SEQUENCE [LARGE SCALE GENOMIC DNA]</scope>
    <source>
        <strain evidence="3">DSM 123</strain>
    </source>
</reference>
<gene>
    <name evidence="2" type="ORF">SAMN05444123_101221</name>
</gene>
<keyword evidence="3" id="KW-1185">Reference proteome</keyword>
<accession>A0A1H8LUI1</accession>
<dbReference type="AlphaFoldDB" id="A0A1H8LUI1"/>
<evidence type="ECO:0000256" key="1">
    <source>
        <dbReference type="SAM" id="Phobius"/>
    </source>
</evidence>
<sequence>MAGWVTGMPTAKQQMEAKYAEAAERFARVLHAVERSSQARLNKLLQLLPSERIAHFADPLLTRADALRLTRSLRTDLSSRRHYRAPLAARVNAIFKRIQIGRLFSSTTLLFLTMASIYSFIAWHNTAHLAAIARPIDIPFVYPDGSTRKLRMGTDKPWQLLRIRGNHAALRLWFPGQGYQEIEVPSEIIIRP</sequence>